<feature type="region of interest" description="Disordered" evidence="2">
    <location>
        <begin position="610"/>
        <end position="657"/>
    </location>
</feature>
<evidence type="ECO:0000313" key="3">
    <source>
        <dbReference type="EMBL" id="WOC14310.1"/>
    </source>
</evidence>
<feature type="region of interest" description="Disordered" evidence="2">
    <location>
        <begin position="1"/>
        <end position="32"/>
    </location>
</feature>
<gene>
    <name evidence="3" type="ORF">MP11Mi_34250</name>
</gene>
<accession>A0AA97CXF2</accession>
<name>A0AA97CXF2_9ACTN</name>
<proteinExistence type="predicted"/>
<dbReference type="EMBL" id="CP128986">
    <property type="protein sequence ID" value="WOC14310.1"/>
    <property type="molecule type" value="Genomic_DNA"/>
</dbReference>
<feature type="coiled-coil region" evidence="1">
    <location>
        <begin position="521"/>
        <end position="548"/>
    </location>
</feature>
<organism evidence="3">
    <name type="scientific">Gordonia sp. MP11Mi</name>
    <dbReference type="NCBI Taxonomy" id="3022769"/>
    <lineage>
        <taxon>Bacteria</taxon>
        <taxon>Bacillati</taxon>
        <taxon>Actinomycetota</taxon>
        <taxon>Actinomycetes</taxon>
        <taxon>Mycobacteriales</taxon>
        <taxon>Gordoniaceae</taxon>
        <taxon>Gordonia</taxon>
    </lineage>
</organism>
<dbReference type="RefSeq" id="WP_420040061.1">
    <property type="nucleotide sequence ID" value="NZ_CP128986.1"/>
</dbReference>
<evidence type="ECO:0000256" key="2">
    <source>
        <dbReference type="SAM" id="MobiDB-lite"/>
    </source>
</evidence>
<reference evidence="3" key="1">
    <citation type="submission" date="2023-06" db="EMBL/GenBank/DDBJ databases">
        <title>Gordonia sp. nov. and Pseudochrobactrum sp. nov., two species isolated from the burying beetle Nicrophorus vespilloides.</title>
        <authorList>
            <person name="Poehlein A."/>
            <person name="Guzman J."/>
            <person name="Daniel R."/>
            <person name="Vilcinskas A."/>
        </authorList>
    </citation>
    <scope>NUCLEOTIDE SEQUENCE</scope>
    <source>
        <strain evidence="3">MP11Mi</strain>
    </source>
</reference>
<protein>
    <submittedName>
        <fullName evidence="3">Uncharacterized protein</fullName>
    </submittedName>
</protein>
<keyword evidence="1" id="KW-0175">Coiled coil</keyword>
<evidence type="ECO:0000256" key="1">
    <source>
        <dbReference type="SAM" id="Coils"/>
    </source>
</evidence>
<dbReference type="AlphaFoldDB" id="A0AA97CXF2"/>
<sequence>MNEPVARAGWHAQHLQHGAPQAGKPASANTRGDRARLLKEAMRALDESDAARQAGRNSSIVAADTHLNTAYVNDGQGGLRELTKADGVESVLRYGDARIDAVKRKWHEKSFETTTIVSWVPKSLLDEVPDYYPVYSDTEKDPLTGEPLEVGRRSRWVMPQDPERRAEVQRWFERTHRHLTEDVLRGGHDAVHGVVWNFDESAVHVHWMCDTMAPLIRDLEFDDRQRVIGADGRVVMKYGKEQMLARLMKVSKDGSLKVAPEIHASQVRGVDGSGHLVDAEGSVLRRTTGEPVTASDHLRVEAQQMWGQSDEVTETRMVDGVEREVVITGATKSRRYQELYREQLVADGFDVALEANPEGTSLDKSAFAVLESRRTELDEREAALVAKLADAERRQIRVRAEMEALDEQAAAIEAAQVAVEAARKAADDERARARTDGYEAGRAEGLAEVEALREELATAVEDGRKQGYDAGYAEGEGAGRTAGRAKAKIEYELKETRLAGREAAVEAWETETAPALRAEIRAEVETAMQDDRAEAKRARDEAERRLAEIPDYDADAAVESMQAARYDAGWVVRTPKIGPDGKPQRDGDGKAIWVAANDEIDKAAERIYNERRDQGTQDQTVAEAARAEKDGQARGRAQWTQASAAKEQSKTSYLGED</sequence>
<feature type="coiled-coil region" evidence="1">
    <location>
        <begin position="374"/>
        <end position="466"/>
    </location>
</feature>